<protein>
    <recommendedName>
        <fullName evidence="9">Xylanolytic transcriptional activator regulatory domain-containing protein</fullName>
    </recommendedName>
</protein>
<dbReference type="PANTHER" id="PTHR47782:SF12">
    <property type="entry name" value="ZN(II)2CYS6 TRANSCRIPTION FACTOR (EUROFUNG)"/>
    <property type="match status" value="1"/>
</dbReference>
<reference evidence="10 11" key="1">
    <citation type="submission" date="2018-06" db="EMBL/GenBank/DDBJ databases">
        <title>Complete Genomes of Monosporascus.</title>
        <authorList>
            <person name="Robinson A.J."/>
            <person name="Natvig D.O."/>
        </authorList>
    </citation>
    <scope>NUCLEOTIDE SEQUENCE [LARGE SCALE GENOMIC DNA]</scope>
    <source>
        <strain evidence="10 11">CBS 609.92</strain>
    </source>
</reference>
<dbReference type="SMART" id="SM00906">
    <property type="entry name" value="Fungal_trans"/>
    <property type="match status" value="1"/>
</dbReference>
<comment type="caution">
    <text evidence="10">The sequence shown here is derived from an EMBL/GenBank/DDBJ whole genome shotgun (WGS) entry which is preliminary data.</text>
</comment>
<evidence type="ECO:0000256" key="3">
    <source>
        <dbReference type="ARBA" id="ARBA00022833"/>
    </source>
</evidence>
<feature type="compositionally biased region" description="Low complexity" evidence="8">
    <location>
        <begin position="21"/>
        <end position="32"/>
    </location>
</feature>
<dbReference type="EMBL" id="QJNS01000021">
    <property type="protein sequence ID" value="RYO93050.1"/>
    <property type="molecule type" value="Genomic_DNA"/>
</dbReference>
<dbReference type="CDD" id="cd12148">
    <property type="entry name" value="fungal_TF_MHR"/>
    <property type="match status" value="1"/>
</dbReference>
<proteinExistence type="predicted"/>
<evidence type="ECO:0000256" key="2">
    <source>
        <dbReference type="ARBA" id="ARBA00022723"/>
    </source>
</evidence>
<evidence type="ECO:0000256" key="5">
    <source>
        <dbReference type="ARBA" id="ARBA00023125"/>
    </source>
</evidence>
<dbReference type="Pfam" id="PF04082">
    <property type="entry name" value="Fungal_trans"/>
    <property type="match status" value="1"/>
</dbReference>
<evidence type="ECO:0000256" key="6">
    <source>
        <dbReference type="ARBA" id="ARBA00023163"/>
    </source>
</evidence>
<comment type="subcellular location">
    <subcellularLocation>
        <location evidence="1">Nucleus</location>
    </subcellularLocation>
</comment>
<keyword evidence="11" id="KW-1185">Reference proteome</keyword>
<keyword evidence="4" id="KW-0805">Transcription regulation</keyword>
<evidence type="ECO:0000256" key="4">
    <source>
        <dbReference type="ARBA" id="ARBA00023015"/>
    </source>
</evidence>
<feature type="region of interest" description="Disordered" evidence="8">
    <location>
        <begin position="119"/>
        <end position="146"/>
    </location>
</feature>
<evidence type="ECO:0000256" key="7">
    <source>
        <dbReference type="ARBA" id="ARBA00023242"/>
    </source>
</evidence>
<keyword evidence="7" id="KW-0539">Nucleus</keyword>
<evidence type="ECO:0000313" key="11">
    <source>
        <dbReference type="Proteomes" id="UP000294003"/>
    </source>
</evidence>
<feature type="region of interest" description="Disordered" evidence="8">
    <location>
        <begin position="1"/>
        <end position="40"/>
    </location>
</feature>
<feature type="domain" description="Xylanolytic transcriptional activator regulatory" evidence="9">
    <location>
        <begin position="333"/>
        <end position="405"/>
    </location>
</feature>
<evidence type="ECO:0000259" key="9">
    <source>
        <dbReference type="SMART" id="SM00906"/>
    </source>
</evidence>
<evidence type="ECO:0000256" key="1">
    <source>
        <dbReference type="ARBA" id="ARBA00004123"/>
    </source>
</evidence>
<evidence type="ECO:0000313" key="10">
    <source>
        <dbReference type="EMBL" id="RYO93050.1"/>
    </source>
</evidence>
<keyword evidence="3" id="KW-0862">Zinc</keyword>
<keyword evidence="2" id="KW-0479">Metal-binding</keyword>
<keyword evidence="6" id="KW-0804">Transcription</keyword>
<dbReference type="InterPro" id="IPR007219">
    <property type="entry name" value="XnlR_reg_dom"/>
</dbReference>
<dbReference type="Proteomes" id="UP000294003">
    <property type="component" value="Unassembled WGS sequence"/>
</dbReference>
<accession>A0ABY0HI38</accession>
<keyword evidence="5" id="KW-0238">DNA-binding</keyword>
<dbReference type="PANTHER" id="PTHR47782">
    <property type="entry name" value="ZN(II)2CYS6 TRANSCRIPTION FACTOR (EUROFUNG)-RELATED"/>
    <property type="match status" value="1"/>
</dbReference>
<sequence length="733" mass="81660">MSNLEGTGSSPETVASHGMLSGASPSGQPPSQRKTGKRDRVALACQRCKTRKQKVFVMANGRLALHNYLVYVVPLVPAAGEKKLYIKILEQRVAELESYLASLGHPIAGNDQLRLLSQGAQTRPSSQQDVTSVQRGQSSTQQSSDDDTNDILIAVRDLSLSASGHYVGGSSNITIGRVLNSVVNSERASHPIVKDEQLEEQSDPAPKSVYSTNAGEMIGVQLLTPSIAEKLLHGWFRHIHTRYPILHSARLVSLHNNRENLNEYDKTILHIVYAISGRWLESAGEMGHFFSDQHYDIAFDEMDTILSFRDSRTIDYLVLMALYCTRAPRDPGAWTYVGAAVRLCIELGLHRRPRRPNLTMAGEMNKRRFWTTYFMDRDVSFAIGRPPGISDHDIDAELPFDIPEETVDDEVVRRASANVSSVPASPANSLTSFIHRTRLKRIESEIQHIVYRVDQPGSVPDDAVNAFLTRLTDWRETIPYEARNYVHRPGAAYEGLELYTIHYHRCVRYLLYPKLAEQPVKPHYLKLCADACAGVLSDYRRLYHVFPVGFSALSIQSVFLAGLNLIYCAWLAPLNHINTEESLTHCQLLLYIMTERYPSAKKYRDVFERIKTAVLSLIAQGNHGPRNPVCLDSHVQAGFASFQDQVGPGLSADFSFMINTMTGSDMTSNTMTPNTMTGNSPAPPFELNLDHSANALVGGYPNQPPGDIGQYAIWPGVAHDMSHSMNSMGNMYQ</sequence>
<dbReference type="InterPro" id="IPR052202">
    <property type="entry name" value="Yeast_MetPath_Reg"/>
</dbReference>
<organism evidence="10 11">
    <name type="scientific">Monosporascus cannonballus</name>
    <dbReference type="NCBI Taxonomy" id="155416"/>
    <lineage>
        <taxon>Eukaryota</taxon>
        <taxon>Fungi</taxon>
        <taxon>Dikarya</taxon>
        <taxon>Ascomycota</taxon>
        <taxon>Pezizomycotina</taxon>
        <taxon>Sordariomycetes</taxon>
        <taxon>Xylariomycetidae</taxon>
        <taxon>Xylariales</taxon>
        <taxon>Xylariales incertae sedis</taxon>
        <taxon>Monosporascus</taxon>
    </lineage>
</organism>
<name>A0ABY0HI38_9PEZI</name>
<evidence type="ECO:0000256" key="8">
    <source>
        <dbReference type="SAM" id="MobiDB-lite"/>
    </source>
</evidence>
<feature type="compositionally biased region" description="Polar residues" evidence="8">
    <location>
        <begin position="1"/>
        <end position="13"/>
    </location>
</feature>
<feature type="compositionally biased region" description="Polar residues" evidence="8">
    <location>
        <begin position="119"/>
        <end position="136"/>
    </location>
</feature>
<gene>
    <name evidence="10" type="ORF">DL762_001313</name>
</gene>